<keyword evidence="1" id="KW-0812">Transmembrane</keyword>
<dbReference type="EMBL" id="BOQL01000018">
    <property type="protein sequence ID" value="GIM65929.1"/>
    <property type="molecule type" value="Genomic_DNA"/>
</dbReference>
<name>A0A919VHN2_9ACTN</name>
<evidence type="ECO:0000313" key="2">
    <source>
        <dbReference type="EMBL" id="GIM65929.1"/>
    </source>
</evidence>
<dbReference type="AlphaFoldDB" id="A0A919VHN2"/>
<evidence type="ECO:0000313" key="3">
    <source>
        <dbReference type="Proteomes" id="UP000681340"/>
    </source>
</evidence>
<protein>
    <recommendedName>
        <fullName evidence="4">DUF4760 domain-containing protein</fullName>
    </recommendedName>
</protein>
<comment type="caution">
    <text evidence="2">The sequence shown here is derived from an EMBL/GenBank/DDBJ whole genome shotgun (WGS) entry which is preliminary data.</text>
</comment>
<dbReference type="RefSeq" id="WP_212988126.1">
    <property type="nucleotide sequence ID" value="NZ_BAABEA010000009.1"/>
</dbReference>
<sequence>MRFTDWIQALSLLVVSIALVLSSLQVRHMARQSRTASSSLRRSSYHALMAGQGELAALFLRDDPVLAQWHIRSRGFKVRDAAEAKRVAFVLLRLNMHEGTLLGHRDGVVSLEHWTAWENVIKLDLADQVYRDCWPVARTLYTRTFVEYVDRVIARLPAPVPVPVGKNPGISAPH</sequence>
<accession>A0A919VHN2</accession>
<evidence type="ECO:0000256" key="1">
    <source>
        <dbReference type="SAM" id="Phobius"/>
    </source>
</evidence>
<gene>
    <name evidence="2" type="ORF">Aau02nite_20740</name>
</gene>
<dbReference type="Proteomes" id="UP000681340">
    <property type="component" value="Unassembled WGS sequence"/>
</dbReference>
<keyword evidence="3" id="KW-1185">Reference proteome</keyword>
<keyword evidence="1" id="KW-0472">Membrane</keyword>
<organism evidence="2 3">
    <name type="scientific">Actinoplanes auranticolor</name>
    <dbReference type="NCBI Taxonomy" id="47988"/>
    <lineage>
        <taxon>Bacteria</taxon>
        <taxon>Bacillati</taxon>
        <taxon>Actinomycetota</taxon>
        <taxon>Actinomycetes</taxon>
        <taxon>Micromonosporales</taxon>
        <taxon>Micromonosporaceae</taxon>
        <taxon>Actinoplanes</taxon>
    </lineage>
</organism>
<proteinExistence type="predicted"/>
<evidence type="ECO:0008006" key="4">
    <source>
        <dbReference type="Google" id="ProtNLM"/>
    </source>
</evidence>
<reference evidence="2" key="1">
    <citation type="submission" date="2021-03" db="EMBL/GenBank/DDBJ databases">
        <title>Whole genome shotgun sequence of Actinoplanes auranticolor NBRC 12245.</title>
        <authorList>
            <person name="Komaki H."/>
            <person name="Tamura T."/>
        </authorList>
    </citation>
    <scope>NUCLEOTIDE SEQUENCE</scope>
    <source>
        <strain evidence="2">NBRC 12245</strain>
    </source>
</reference>
<keyword evidence="1" id="KW-1133">Transmembrane helix</keyword>
<feature type="transmembrane region" description="Helical" evidence="1">
    <location>
        <begin position="6"/>
        <end position="24"/>
    </location>
</feature>